<reference evidence="2 5" key="1">
    <citation type="journal article" date="2015" name="Genome Announc.">
        <title>Complete Genome Sequence of the Nitrogen-Fixing and Solvent-Producing Clostridium pasteurianum DSM 525.</title>
        <authorList>
            <person name="Poehlein A."/>
            <person name="Grosse-Honebrink A."/>
            <person name="Zhang Y."/>
            <person name="Minton N.P."/>
            <person name="Daniel R."/>
        </authorList>
    </citation>
    <scope>NUCLEOTIDE SEQUENCE [LARGE SCALE GENOMIC DNA]</scope>
    <source>
        <strain evidence="2">DSM 525</strain>
        <strain evidence="5">DSM 525 / ATCC 6013</strain>
    </source>
</reference>
<evidence type="ECO:0000256" key="1">
    <source>
        <dbReference type="SAM" id="Phobius"/>
    </source>
</evidence>
<dbReference type="AlphaFoldDB" id="A0A0H3J5G5"/>
<organism evidence="2 5">
    <name type="scientific">Clostridium pasteurianum DSM 525 = ATCC 6013</name>
    <dbReference type="NCBI Taxonomy" id="1262449"/>
    <lineage>
        <taxon>Bacteria</taxon>
        <taxon>Bacillati</taxon>
        <taxon>Bacillota</taxon>
        <taxon>Clostridia</taxon>
        <taxon>Eubacteriales</taxon>
        <taxon>Clostridiaceae</taxon>
        <taxon>Clostridium</taxon>
    </lineage>
</organism>
<feature type="transmembrane region" description="Helical" evidence="1">
    <location>
        <begin position="104"/>
        <end position="130"/>
    </location>
</feature>
<dbReference type="Proteomes" id="UP000030905">
    <property type="component" value="Chromosome"/>
</dbReference>
<protein>
    <submittedName>
        <fullName evidence="2">ABC transporter multidrug-family permease</fullName>
    </submittedName>
</protein>
<name>A0A0H3J5G5_CLOPA</name>
<feature type="transmembrane region" description="Helical" evidence="1">
    <location>
        <begin position="216"/>
        <end position="236"/>
    </location>
</feature>
<dbReference type="GeneID" id="93073236"/>
<reference evidence="3 4" key="3">
    <citation type="journal article" name="Genome Announc.">
        <title>Improved Draft Genome Sequence of Clostridium pasteurianum Strain ATCC 6013 (DSM 525) Using a Hybrid Next-Generation Sequencing Approach.</title>
        <authorList>
            <person name="Pyne M.E."/>
            <person name="Utturkar S."/>
            <person name="Brown S.D."/>
            <person name="Moo-Young M."/>
            <person name="Chung D.A."/>
            <person name="Chou C.P."/>
        </authorList>
    </citation>
    <scope>NUCLEOTIDE SEQUENCE [LARGE SCALE GENOMIC DNA]</scope>
    <source>
        <strain evidence="3 4">ATCC 6013</strain>
    </source>
</reference>
<dbReference type="KEGG" id="cpae:CPAST_c10380"/>
<dbReference type="eggNOG" id="COG4200">
    <property type="taxonomic scope" value="Bacteria"/>
</dbReference>
<dbReference type="RefSeq" id="WP_003444637.1">
    <property type="nucleotide sequence ID" value="NZ_ANZB01000005.1"/>
</dbReference>
<evidence type="ECO:0000313" key="5">
    <source>
        <dbReference type="Proteomes" id="UP000030905"/>
    </source>
</evidence>
<proteinExistence type="predicted"/>
<evidence type="ECO:0000313" key="3">
    <source>
        <dbReference type="EMBL" id="KRU12866.1"/>
    </source>
</evidence>
<dbReference type="Proteomes" id="UP000028042">
    <property type="component" value="Unassembled WGS sequence"/>
</dbReference>
<dbReference type="EMBL" id="CP009268">
    <property type="protein sequence ID" value="AJA51126.1"/>
    <property type="molecule type" value="Genomic_DNA"/>
</dbReference>
<feature type="transmembrane region" description="Helical" evidence="1">
    <location>
        <begin position="17"/>
        <end position="37"/>
    </location>
</feature>
<keyword evidence="5" id="KW-1185">Reference proteome</keyword>
<dbReference type="EMBL" id="JPGY02000001">
    <property type="protein sequence ID" value="KRU12866.1"/>
    <property type="molecule type" value="Genomic_DNA"/>
</dbReference>
<feature type="transmembrane region" description="Helical" evidence="1">
    <location>
        <begin position="174"/>
        <end position="192"/>
    </location>
</feature>
<keyword evidence="1" id="KW-0812">Transmembrane</keyword>
<dbReference type="PATRIC" id="fig|1262449.3.peg.1929"/>
<feature type="transmembrane region" description="Helical" evidence="1">
    <location>
        <begin position="150"/>
        <end position="167"/>
    </location>
</feature>
<keyword evidence="1" id="KW-1133">Transmembrane helix</keyword>
<feature type="transmembrane region" description="Helical" evidence="1">
    <location>
        <begin position="57"/>
        <end position="77"/>
    </location>
</feature>
<gene>
    <name evidence="2" type="ORF">CLPA_c10380</name>
    <name evidence="3" type="ORF">CP6013_02114</name>
</gene>
<accession>A0A0H3J5G5</accession>
<keyword evidence="1" id="KW-0472">Membrane</keyword>
<reference evidence="3" key="2">
    <citation type="submission" date="2015-10" db="EMBL/GenBank/DDBJ databases">
        <title>Improved Draft Genome Sequence of Clostridium pasteurianum Strain ATCC 6013 (DSM 525) Using a Hybrid Next-Generation Sequencing Approach.</title>
        <authorList>
            <person name="Pyne M.E."/>
            <person name="Utturkar S.M."/>
            <person name="Brown S.D."/>
            <person name="Moo-Young M."/>
            <person name="Chung D.A."/>
            <person name="Chou P.C."/>
        </authorList>
    </citation>
    <scope>NUCLEOTIDE SEQUENCE</scope>
    <source>
        <strain evidence="3">ATCC 6013</strain>
    </source>
</reference>
<dbReference type="Pfam" id="PF12730">
    <property type="entry name" value="ABC2_membrane_4"/>
    <property type="match status" value="1"/>
</dbReference>
<dbReference type="KEGG" id="cpat:CLPA_c10380"/>
<evidence type="ECO:0000313" key="2">
    <source>
        <dbReference type="EMBL" id="AJA51126.1"/>
    </source>
</evidence>
<sequence length="241" mass="27368">MLNILANEKMKLKRNKLVITCTLIGILLPLVMIWSDIRNSNSLLEEFTIMQWLSRLILPIQLIVYPVLSGFVITFLIQKEYMERTIINTLTAPANRNKFLLGKFIVWVIWFVFITVLFLLITYGGISLLYGNSQLQVFLPEITKTCLKAGVLNLLSMTPILAICIFQRNAFYPSLLFSCIVAGIDLAGLYWSENIRRLIPWSAVSSISILNDSSSIAYLSIFCCSLLGLVISLYSFNHQDL</sequence>
<evidence type="ECO:0000313" key="4">
    <source>
        <dbReference type="Proteomes" id="UP000028042"/>
    </source>
</evidence>